<name>H8H231_DEIGI</name>
<evidence type="ECO:0000313" key="2">
    <source>
        <dbReference type="Proteomes" id="UP000007575"/>
    </source>
</evidence>
<dbReference type="Proteomes" id="UP000007575">
    <property type="component" value="Plasmid P2"/>
</dbReference>
<gene>
    <name evidence="1" type="ordered locus">DGo_PB0309</name>
</gene>
<dbReference type="KEGG" id="dgo:DGo_PB0309"/>
<dbReference type="RefSeq" id="WP_014686672.1">
    <property type="nucleotide sequence ID" value="NC_017791.1"/>
</dbReference>
<protein>
    <submittedName>
        <fullName evidence="1">Uncharacterized protein</fullName>
    </submittedName>
</protein>
<proteinExistence type="predicted"/>
<dbReference type="EMBL" id="CP002193">
    <property type="protein sequence ID" value="AFD27578.1"/>
    <property type="molecule type" value="Genomic_DNA"/>
</dbReference>
<keyword evidence="2" id="KW-1185">Reference proteome</keyword>
<organism evidence="1 2">
    <name type="scientific">Deinococcus gobiensis (strain DSM 21396 / JCM 16679 / CGMCC 1.7299 / I-0)</name>
    <dbReference type="NCBI Taxonomy" id="745776"/>
    <lineage>
        <taxon>Bacteria</taxon>
        <taxon>Thermotogati</taxon>
        <taxon>Deinococcota</taxon>
        <taxon>Deinococci</taxon>
        <taxon>Deinococcales</taxon>
        <taxon>Deinococcaceae</taxon>
        <taxon>Deinococcus</taxon>
    </lineage>
</organism>
<evidence type="ECO:0000313" key="1">
    <source>
        <dbReference type="EMBL" id="AFD27578.1"/>
    </source>
</evidence>
<keyword evidence="1" id="KW-0614">Plasmid</keyword>
<geneLocation type="plasmid" evidence="1 2">
    <name>P2</name>
</geneLocation>
<reference evidence="1 2" key="1">
    <citation type="journal article" date="2012" name="PLoS ONE">
        <title>Genome sequence and transcriptome analysis of the radioresistant bacterium Deinococcus gobiensis: insights into the extreme environmental adaptations.</title>
        <authorList>
            <person name="Yuan M."/>
            <person name="Chen M."/>
            <person name="Zhang W."/>
            <person name="Lu W."/>
            <person name="Wang J."/>
            <person name="Yang M."/>
            <person name="Zhao P."/>
            <person name="Tang R."/>
            <person name="Li X."/>
            <person name="Hao Y."/>
            <person name="Zhou Z."/>
            <person name="Zhan Y."/>
            <person name="Yu H."/>
            <person name="Teng C."/>
            <person name="Yan Y."/>
            <person name="Ping S."/>
            <person name="Wang Y."/>
            <person name="Lin M."/>
        </authorList>
    </citation>
    <scope>NUCLEOTIDE SEQUENCE [LARGE SCALE GENOMIC DNA]</scope>
    <source>
        <strain evidence="2">DSM 21396 / JCM 16679 / CGMCC 1.7299 / I-0</strain>
        <plasmid evidence="1">P2</plasmid>
    </source>
</reference>
<dbReference type="AlphaFoldDB" id="H8H231"/>
<sequence length="222" mass="25167">MMRRANSLFTPDANDWFWVRDAAATRFLLNPTTRPYYMIFLQEPLDLHEAATRLDLKRTTLRYHVQRLVQWELLTPLTISTGRGRLRFKAVHPRLFLPFETSGYATLDDLLLQMHGPLLETFMRQVVLAGHRGAPHALHRGGVTLSRESVDFSLTPPPDVTTQETVDLSVWSSWTTLALTPLQAQVLKGELAAVWQRFHQQAAPGPGTSDYTLLLGLAPELK</sequence>
<dbReference type="OrthoDB" id="65195at2"/>
<accession>H8H231</accession>
<dbReference type="HOGENOM" id="CLU_1243644_0_0_0"/>